<feature type="compositionally biased region" description="Low complexity" evidence="1">
    <location>
        <begin position="487"/>
        <end position="503"/>
    </location>
</feature>
<comment type="caution">
    <text evidence="2">The sequence shown here is derived from an EMBL/GenBank/DDBJ whole genome shotgun (WGS) entry which is preliminary data.</text>
</comment>
<name>A0A150Q8S2_SORCE</name>
<reference evidence="2 3" key="1">
    <citation type="submission" date="2014-02" db="EMBL/GenBank/DDBJ databases">
        <title>The small core and large imbalanced accessory genome model reveals a collaborative survival strategy of Sorangium cellulosum strains in nature.</title>
        <authorList>
            <person name="Han K."/>
            <person name="Peng R."/>
            <person name="Blom J."/>
            <person name="Li Y.-Z."/>
        </authorList>
    </citation>
    <scope>NUCLEOTIDE SEQUENCE [LARGE SCALE GENOMIC DNA]</scope>
    <source>
        <strain evidence="2 3">So0008-312</strain>
    </source>
</reference>
<sequence length="503" mass="48234">MVLILASCAVGAGCAEVPCEPRLRCEPPPPVEEPPCPDEPQEGLEATDACGVFVSSSMGDDGQPGTSEKPVQTISRAIELLAEEPERRPRIHACGERFPEAVRVRGTLEIWGGFECKRKWIHNGGGRNTVIEPGPDEIPLAFEAGATATVFDLAARAARATTPGGSSIAAIVLDGAGVTLHRGELVAGDGAPGRDGAPGELKQTPAWAGRHGRFGQDACTGDFVPGADPVQSACEQGDSIGGWGGDGTIDHGAPGGDGELMPIPNLSGFGLGGRGATSTDDCLNGRTGANGLDGANGLGARGLGTFDPQGLYLGVNGGDGGDGLPGQGGGGGGGTRAGAMFCGTPRMAGGAGGGTGGSGGCGGHGGHGGGHGGASIGLVILSARVDLDGTRIEAARGGDGGHGGRFQIGGAPGLGAPGGQGFGGSPFGCSGGDGGKGGNGGHGGGGQGGPSIAIAVVGASLPGVTGPEPKVGTGGKGGLGASPSVPGSAGDDGLALGVAGFPQ</sequence>
<feature type="region of interest" description="Disordered" evidence="1">
    <location>
        <begin position="463"/>
        <end position="503"/>
    </location>
</feature>
<evidence type="ECO:0008006" key="4">
    <source>
        <dbReference type="Google" id="ProtNLM"/>
    </source>
</evidence>
<evidence type="ECO:0000313" key="2">
    <source>
        <dbReference type="EMBL" id="KYF64364.1"/>
    </source>
</evidence>
<proteinExistence type="predicted"/>
<dbReference type="AlphaFoldDB" id="A0A150Q8S2"/>
<dbReference type="Proteomes" id="UP000075260">
    <property type="component" value="Unassembled WGS sequence"/>
</dbReference>
<evidence type="ECO:0000256" key="1">
    <source>
        <dbReference type="SAM" id="MobiDB-lite"/>
    </source>
</evidence>
<accession>A0A150Q8S2</accession>
<organism evidence="2 3">
    <name type="scientific">Sorangium cellulosum</name>
    <name type="common">Polyangium cellulosum</name>
    <dbReference type="NCBI Taxonomy" id="56"/>
    <lineage>
        <taxon>Bacteria</taxon>
        <taxon>Pseudomonadati</taxon>
        <taxon>Myxococcota</taxon>
        <taxon>Polyangia</taxon>
        <taxon>Polyangiales</taxon>
        <taxon>Polyangiaceae</taxon>
        <taxon>Sorangium</taxon>
    </lineage>
</organism>
<feature type="region of interest" description="Disordered" evidence="1">
    <location>
        <begin position="394"/>
        <end position="451"/>
    </location>
</feature>
<feature type="compositionally biased region" description="Gly residues" evidence="1">
    <location>
        <begin position="397"/>
        <end position="449"/>
    </location>
</feature>
<evidence type="ECO:0000313" key="3">
    <source>
        <dbReference type="Proteomes" id="UP000075260"/>
    </source>
</evidence>
<protein>
    <recommendedName>
        <fullName evidence="4">PE-PGRS family protein</fullName>
    </recommendedName>
</protein>
<gene>
    <name evidence="2" type="ORF">BE15_29610</name>
</gene>
<dbReference type="EMBL" id="JEMA01000916">
    <property type="protein sequence ID" value="KYF64364.1"/>
    <property type="molecule type" value="Genomic_DNA"/>
</dbReference>